<dbReference type="SUPFAM" id="SSF54427">
    <property type="entry name" value="NTF2-like"/>
    <property type="match status" value="1"/>
</dbReference>
<dbReference type="EMBL" id="JADMKU010000005">
    <property type="protein sequence ID" value="MBR9650876.1"/>
    <property type="molecule type" value="Genomic_DNA"/>
</dbReference>
<comment type="caution">
    <text evidence="1">The sequence shown here is derived from an EMBL/GenBank/DDBJ whole genome shotgun (WGS) entry which is preliminary data.</text>
</comment>
<sequence length="118" mass="12626">MTQAIETFFAAWGDPDAGTRAEALRGALSDPFYYADPRTPETITGADALIAYVAMYTQYAPGATARVAALSETKGHYRATIAFEMADGTTQYGQYMIDLNDDGKAARLIGFAGLGEPE</sequence>
<evidence type="ECO:0000313" key="1">
    <source>
        <dbReference type="EMBL" id="MBR9650876.1"/>
    </source>
</evidence>
<proteinExistence type="predicted"/>
<dbReference type="Proteomes" id="UP001195941">
    <property type="component" value="Unassembled WGS sequence"/>
</dbReference>
<reference evidence="1 2" key="1">
    <citation type="journal article" date="2021" name="Arch. Microbiol.">
        <title>Thalassobius aquimarinus sp. nov., isolated from the Sea of Japan seashore.</title>
        <authorList>
            <person name="Kurilenko V.V."/>
            <person name="Romanenko L.A."/>
            <person name="Chernysheva N.Y."/>
            <person name="Velansky P.V."/>
            <person name="Tekutyeva L.A."/>
            <person name="Isaeva M.P."/>
            <person name="Mikhailov V.V."/>
        </authorList>
    </citation>
    <scope>NUCLEOTIDE SEQUENCE [LARGE SCALE GENOMIC DNA]</scope>
    <source>
        <strain evidence="1 2">KMM 8518</strain>
    </source>
</reference>
<evidence type="ECO:0000313" key="2">
    <source>
        <dbReference type="Proteomes" id="UP001195941"/>
    </source>
</evidence>
<organism evidence="1 2">
    <name type="scientific">Thalassovita aquimarina</name>
    <dbReference type="NCBI Taxonomy" id="2785917"/>
    <lineage>
        <taxon>Bacteria</taxon>
        <taxon>Pseudomonadati</taxon>
        <taxon>Pseudomonadota</taxon>
        <taxon>Alphaproteobacteria</taxon>
        <taxon>Rhodobacterales</taxon>
        <taxon>Roseobacteraceae</taxon>
        <taxon>Thalassovita</taxon>
    </lineage>
</organism>
<accession>A0ABS5HPY6</accession>
<evidence type="ECO:0008006" key="3">
    <source>
        <dbReference type="Google" id="ProtNLM"/>
    </source>
</evidence>
<gene>
    <name evidence="1" type="ORF">IT775_07050</name>
</gene>
<dbReference type="InterPro" id="IPR032710">
    <property type="entry name" value="NTF2-like_dom_sf"/>
</dbReference>
<name>A0ABS5HPY6_9RHOB</name>
<protein>
    <recommendedName>
        <fullName evidence="3">SnoaL-like domain protein</fullName>
    </recommendedName>
</protein>
<dbReference type="RefSeq" id="WP_212700390.1">
    <property type="nucleotide sequence ID" value="NZ_JADMKU010000005.1"/>
</dbReference>
<dbReference type="Gene3D" id="3.10.450.50">
    <property type="match status" value="1"/>
</dbReference>
<keyword evidence="2" id="KW-1185">Reference proteome</keyword>